<evidence type="ECO:0000313" key="2">
    <source>
        <dbReference type="EMBL" id="MBW0471059.1"/>
    </source>
</evidence>
<keyword evidence="3" id="KW-1185">Reference proteome</keyword>
<gene>
    <name evidence="2" type="ORF">O181_010774</name>
</gene>
<dbReference type="AlphaFoldDB" id="A0A9Q3BRQ0"/>
<evidence type="ECO:0000256" key="1">
    <source>
        <dbReference type="SAM" id="MobiDB-lite"/>
    </source>
</evidence>
<feature type="compositionally biased region" description="Polar residues" evidence="1">
    <location>
        <begin position="1"/>
        <end position="15"/>
    </location>
</feature>
<reference evidence="2" key="1">
    <citation type="submission" date="2021-03" db="EMBL/GenBank/DDBJ databases">
        <title>Draft genome sequence of rust myrtle Austropuccinia psidii MF-1, a brazilian biotype.</title>
        <authorList>
            <person name="Quecine M.C."/>
            <person name="Pachon D.M.R."/>
            <person name="Bonatelli M.L."/>
            <person name="Correr F.H."/>
            <person name="Franceschini L.M."/>
            <person name="Leite T.F."/>
            <person name="Margarido G.R.A."/>
            <person name="Almeida C.A."/>
            <person name="Ferrarezi J.A."/>
            <person name="Labate C.A."/>
        </authorList>
    </citation>
    <scope>NUCLEOTIDE SEQUENCE</scope>
    <source>
        <strain evidence="2">MF-1</strain>
    </source>
</reference>
<accession>A0A9Q3BRQ0</accession>
<comment type="caution">
    <text evidence="2">The sequence shown here is derived from an EMBL/GenBank/DDBJ whole genome shotgun (WGS) entry which is preliminary data.</text>
</comment>
<feature type="compositionally biased region" description="Polar residues" evidence="1">
    <location>
        <begin position="27"/>
        <end position="38"/>
    </location>
</feature>
<protein>
    <submittedName>
        <fullName evidence="2">Uncharacterized protein</fullName>
    </submittedName>
</protein>
<dbReference type="EMBL" id="AVOT02002645">
    <property type="protein sequence ID" value="MBW0471059.1"/>
    <property type="molecule type" value="Genomic_DNA"/>
</dbReference>
<name>A0A9Q3BRQ0_9BASI</name>
<organism evidence="2 3">
    <name type="scientific">Austropuccinia psidii MF-1</name>
    <dbReference type="NCBI Taxonomy" id="1389203"/>
    <lineage>
        <taxon>Eukaryota</taxon>
        <taxon>Fungi</taxon>
        <taxon>Dikarya</taxon>
        <taxon>Basidiomycota</taxon>
        <taxon>Pucciniomycotina</taxon>
        <taxon>Pucciniomycetes</taxon>
        <taxon>Pucciniales</taxon>
        <taxon>Sphaerophragmiaceae</taxon>
        <taxon>Austropuccinia</taxon>
    </lineage>
</organism>
<sequence>MCLQPDQEQAKTPQSAPKKDFRHHYGRSQSVSEGQGSVNEAQADKLCYSEAGKAVLPSNRAENATRSLNEPLQIHPEGGVLNPGRHLEKLHELLPDCENVSGPSK</sequence>
<evidence type="ECO:0000313" key="3">
    <source>
        <dbReference type="Proteomes" id="UP000765509"/>
    </source>
</evidence>
<dbReference type="Proteomes" id="UP000765509">
    <property type="component" value="Unassembled WGS sequence"/>
</dbReference>
<feature type="region of interest" description="Disordered" evidence="1">
    <location>
        <begin position="1"/>
        <end position="38"/>
    </location>
</feature>
<proteinExistence type="predicted"/>